<dbReference type="Proteomes" id="UP000294743">
    <property type="component" value="Unassembled WGS sequence"/>
</dbReference>
<dbReference type="EMBL" id="SODD01000002">
    <property type="protein sequence ID" value="TDW26047.1"/>
    <property type="molecule type" value="Genomic_DNA"/>
</dbReference>
<keyword evidence="8" id="KW-1185">Reference proteome</keyword>
<feature type="transmembrane region" description="Helical" evidence="6">
    <location>
        <begin position="48"/>
        <end position="70"/>
    </location>
</feature>
<feature type="transmembrane region" description="Helical" evidence="6">
    <location>
        <begin position="12"/>
        <end position="36"/>
    </location>
</feature>
<dbReference type="PANTHER" id="PTHR23519:SF1">
    <property type="entry name" value="AUTOPHAGY-RELATED PROTEIN 22"/>
    <property type="match status" value="1"/>
</dbReference>
<comment type="subcellular location">
    <subcellularLocation>
        <location evidence="1">Endomembrane system</location>
        <topology evidence="1">Multi-pass membrane protein</topology>
    </subcellularLocation>
</comment>
<evidence type="ECO:0000256" key="2">
    <source>
        <dbReference type="ARBA" id="ARBA00022448"/>
    </source>
</evidence>
<feature type="transmembrane region" description="Helical" evidence="6">
    <location>
        <begin position="233"/>
        <end position="251"/>
    </location>
</feature>
<dbReference type="InterPro" id="IPR050495">
    <property type="entry name" value="ATG22/LtaA_families"/>
</dbReference>
<protein>
    <submittedName>
        <fullName evidence="7">UMF1 family MFS transporter</fullName>
    </submittedName>
</protein>
<evidence type="ECO:0000256" key="3">
    <source>
        <dbReference type="ARBA" id="ARBA00022692"/>
    </source>
</evidence>
<feature type="transmembrane region" description="Helical" evidence="6">
    <location>
        <begin position="322"/>
        <end position="344"/>
    </location>
</feature>
<reference evidence="7 8" key="1">
    <citation type="submission" date="2019-03" db="EMBL/GenBank/DDBJ databases">
        <title>Genomic Encyclopedia of Type Strains, Phase IV (KMG-IV): sequencing the most valuable type-strain genomes for metagenomic binning, comparative biology and taxonomic classification.</title>
        <authorList>
            <person name="Goeker M."/>
        </authorList>
    </citation>
    <scope>NUCLEOTIDE SEQUENCE [LARGE SCALE GENOMIC DNA]</scope>
    <source>
        <strain evidence="7 8">DSM 28867</strain>
    </source>
</reference>
<dbReference type="SUPFAM" id="SSF103473">
    <property type="entry name" value="MFS general substrate transporter"/>
    <property type="match status" value="1"/>
</dbReference>
<evidence type="ECO:0000256" key="1">
    <source>
        <dbReference type="ARBA" id="ARBA00004127"/>
    </source>
</evidence>
<dbReference type="RefSeq" id="WP_208318275.1">
    <property type="nucleotide sequence ID" value="NZ_SODD01000002.1"/>
</dbReference>
<keyword evidence="4 6" id="KW-1133">Transmembrane helix</keyword>
<sequence length="409" mass="45411">MKQKLTKLEKYWILYDVGNSAFIMLVSTIIPIYFNFLATEAHISEVDYLAYWGYAASISTLIVAFIGPILGTISDTKGYRKPVFMIALGVGVLGCASLSLTSSWKIFLCIFVIAKVGYAASLIFYDSMLADITTEERMDEVSSHGYAWGYIGSCIPFIISLIFVLFNTSFGLSLGTAMMIAFMINALWWLANSIPLLKNYKQTHYIEKQAHPIRASFQRLGSALKDLKANRKVLFFLIAFFFYIDGVYTIIEMATAYGSALGLDSQGLLLALLVTQLVAFPFALLFGKLSKSQESTKLIKLCIMAYTGIAIFALQLDKQWEFWVLAVCVGMFQGAIQALSRSYFAKIIPKEKSGEFFGIYDICGKGASFLGTFMMGLFAQITGFVGGGIIVLVIMFIIGYIFFHKASQL</sequence>
<comment type="caution">
    <text evidence="7">The sequence shown here is derived from an EMBL/GenBank/DDBJ whole genome shotgun (WGS) entry which is preliminary data.</text>
</comment>
<feature type="transmembrane region" description="Helical" evidence="6">
    <location>
        <begin position="172"/>
        <end position="191"/>
    </location>
</feature>
<dbReference type="InterPro" id="IPR036259">
    <property type="entry name" value="MFS_trans_sf"/>
</dbReference>
<evidence type="ECO:0000256" key="5">
    <source>
        <dbReference type="ARBA" id="ARBA00023136"/>
    </source>
</evidence>
<evidence type="ECO:0000313" key="8">
    <source>
        <dbReference type="Proteomes" id="UP000294743"/>
    </source>
</evidence>
<dbReference type="PANTHER" id="PTHR23519">
    <property type="entry name" value="AUTOPHAGY-RELATED PROTEIN 22"/>
    <property type="match status" value="1"/>
</dbReference>
<dbReference type="Gene3D" id="1.20.1250.20">
    <property type="entry name" value="MFS general substrate transporter like domains"/>
    <property type="match status" value="1"/>
</dbReference>
<dbReference type="GO" id="GO:0012505">
    <property type="term" value="C:endomembrane system"/>
    <property type="evidence" value="ECO:0007669"/>
    <property type="project" value="UniProtKB-SubCell"/>
</dbReference>
<keyword evidence="2" id="KW-0813">Transport</keyword>
<accession>A0A4R8A5U8</accession>
<feature type="transmembrane region" description="Helical" evidence="6">
    <location>
        <begin position="82"/>
        <end position="100"/>
    </location>
</feature>
<evidence type="ECO:0000256" key="6">
    <source>
        <dbReference type="SAM" id="Phobius"/>
    </source>
</evidence>
<keyword evidence="3 6" id="KW-0812">Transmembrane</keyword>
<evidence type="ECO:0000256" key="4">
    <source>
        <dbReference type="ARBA" id="ARBA00022989"/>
    </source>
</evidence>
<gene>
    <name evidence="7" type="ORF">EDD63_10268</name>
</gene>
<feature type="transmembrane region" description="Helical" evidence="6">
    <location>
        <begin position="356"/>
        <end position="378"/>
    </location>
</feature>
<evidence type="ECO:0000313" key="7">
    <source>
        <dbReference type="EMBL" id="TDW26047.1"/>
    </source>
</evidence>
<keyword evidence="5 6" id="KW-0472">Membrane</keyword>
<dbReference type="AlphaFoldDB" id="A0A4R8A5U8"/>
<organism evidence="7 8">
    <name type="scientific">Breznakia blatticola</name>
    <dbReference type="NCBI Taxonomy" id="1754012"/>
    <lineage>
        <taxon>Bacteria</taxon>
        <taxon>Bacillati</taxon>
        <taxon>Bacillota</taxon>
        <taxon>Erysipelotrichia</taxon>
        <taxon>Erysipelotrichales</taxon>
        <taxon>Erysipelotrichaceae</taxon>
        <taxon>Breznakia</taxon>
    </lineage>
</organism>
<feature type="transmembrane region" description="Helical" evidence="6">
    <location>
        <begin position="106"/>
        <end position="125"/>
    </location>
</feature>
<feature type="transmembrane region" description="Helical" evidence="6">
    <location>
        <begin position="298"/>
        <end position="316"/>
    </location>
</feature>
<proteinExistence type="predicted"/>
<feature type="transmembrane region" description="Helical" evidence="6">
    <location>
        <begin position="384"/>
        <end position="403"/>
    </location>
</feature>
<dbReference type="InterPro" id="IPR024671">
    <property type="entry name" value="Atg22-like"/>
</dbReference>
<feature type="transmembrane region" description="Helical" evidence="6">
    <location>
        <begin position="146"/>
        <end position="166"/>
    </location>
</feature>
<dbReference type="Pfam" id="PF11700">
    <property type="entry name" value="ATG22"/>
    <property type="match status" value="1"/>
</dbReference>
<name>A0A4R8A5U8_9FIRM</name>
<feature type="transmembrane region" description="Helical" evidence="6">
    <location>
        <begin position="267"/>
        <end position="286"/>
    </location>
</feature>